<dbReference type="PROSITE" id="PS50137">
    <property type="entry name" value="DS_RBD"/>
    <property type="match status" value="1"/>
</dbReference>
<evidence type="ECO:0000313" key="9">
    <source>
        <dbReference type="EMBL" id="EIW76216.1"/>
    </source>
</evidence>
<dbReference type="PANTHER" id="PTHR11207">
    <property type="entry name" value="RIBONUCLEASE III"/>
    <property type="match status" value="1"/>
</dbReference>
<dbReference type="GO" id="GO:0006364">
    <property type="term" value="P:rRNA processing"/>
    <property type="evidence" value="ECO:0007669"/>
    <property type="project" value="TreeGrafter"/>
</dbReference>
<dbReference type="InterPro" id="IPR036389">
    <property type="entry name" value="RNase_III_sf"/>
</dbReference>
<evidence type="ECO:0000313" key="10">
    <source>
        <dbReference type="Proteomes" id="UP000053558"/>
    </source>
</evidence>
<dbReference type="SMART" id="SM00535">
    <property type="entry name" value="RIBOc"/>
    <property type="match status" value="1"/>
</dbReference>
<dbReference type="SUPFAM" id="SSF54768">
    <property type="entry name" value="dsRNA-binding domain-like"/>
    <property type="match status" value="1"/>
</dbReference>
<feature type="domain" description="RNase III" evidence="8">
    <location>
        <begin position="26"/>
        <end position="150"/>
    </location>
</feature>
<evidence type="ECO:0000256" key="5">
    <source>
        <dbReference type="PROSITE-ProRule" id="PRU00266"/>
    </source>
</evidence>
<evidence type="ECO:0000256" key="4">
    <source>
        <dbReference type="ARBA" id="ARBA00022884"/>
    </source>
</evidence>
<dbReference type="InterPro" id="IPR000999">
    <property type="entry name" value="RNase_III_dom"/>
</dbReference>
<dbReference type="EMBL" id="JH711586">
    <property type="protein sequence ID" value="EIW76216.1"/>
    <property type="molecule type" value="Genomic_DNA"/>
</dbReference>
<keyword evidence="10" id="KW-1185">Reference proteome</keyword>
<dbReference type="OMA" id="MHPAQAI"/>
<dbReference type="GeneID" id="19211552"/>
<dbReference type="PANTHER" id="PTHR11207:SF0">
    <property type="entry name" value="RIBONUCLEASE 3"/>
    <property type="match status" value="1"/>
</dbReference>
<protein>
    <submittedName>
        <fullName evidence="9">Ribonuclease III</fullName>
    </submittedName>
</protein>
<accession>A0A5M3MB41</accession>
<dbReference type="PROSITE" id="PS50142">
    <property type="entry name" value="RNASE_3_2"/>
    <property type="match status" value="1"/>
</dbReference>
<keyword evidence="4 5" id="KW-0694">RNA-binding</keyword>
<proteinExistence type="predicted"/>
<dbReference type="RefSeq" id="XP_007773473.1">
    <property type="nucleotide sequence ID" value="XM_007775283.1"/>
</dbReference>
<sequence>MPNGNNTQTVLRPDFGDAGLPPLPEIHDSAIRTQVFTHRSFYARPNHVFEDHPSDPSPDNEKYEHLGDTVLGLVITSLLQNVYPNLRVGPATKIRALMVGNTTLADISRRYDLPKYLLLHAAQAITLRASVHIQADVFESYVGGVYLDRGLDAARDWLRPLFTPYAYEAYARVRQDHGLPPTNGPQPPGLASGTTSPASSSPPSVPATPCNGLNVPTHLVLSGISTGLVGNGNLAPGVFVPRWAMGVPRASRAPPTTGHLALFNQHVQRQNREVEWIYSDGTAPGAGARTTPVWAVRVLVDGKELGRGRGNTKKAARNEAAKEGLVALGVAAQ</sequence>
<evidence type="ECO:0000256" key="2">
    <source>
        <dbReference type="ARBA" id="ARBA00022759"/>
    </source>
</evidence>
<feature type="compositionally biased region" description="Low complexity" evidence="6">
    <location>
        <begin position="191"/>
        <end position="202"/>
    </location>
</feature>
<evidence type="ECO:0000256" key="1">
    <source>
        <dbReference type="ARBA" id="ARBA00022722"/>
    </source>
</evidence>
<name>A0A5M3MB41_CONPW</name>
<comment type="caution">
    <text evidence="9">The sequence shown here is derived from an EMBL/GenBank/DDBJ whole genome shotgun (WGS) entry which is preliminary data.</text>
</comment>
<dbReference type="Pfam" id="PF00035">
    <property type="entry name" value="dsrm"/>
    <property type="match status" value="1"/>
</dbReference>
<keyword evidence="2" id="KW-0255">Endonuclease</keyword>
<organism evidence="9 10">
    <name type="scientific">Coniophora puteana (strain RWD-64-598)</name>
    <name type="common">Brown rot fungus</name>
    <dbReference type="NCBI Taxonomy" id="741705"/>
    <lineage>
        <taxon>Eukaryota</taxon>
        <taxon>Fungi</taxon>
        <taxon>Dikarya</taxon>
        <taxon>Basidiomycota</taxon>
        <taxon>Agaricomycotina</taxon>
        <taxon>Agaricomycetes</taxon>
        <taxon>Agaricomycetidae</taxon>
        <taxon>Boletales</taxon>
        <taxon>Coniophorineae</taxon>
        <taxon>Coniophoraceae</taxon>
        <taxon>Coniophora</taxon>
    </lineage>
</organism>
<feature type="region of interest" description="Disordered" evidence="6">
    <location>
        <begin position="176"/>
        <end position="210"/>
    </location>
</feature>
<dbReference type="InterPro" id="IPR014720">
    <property type="entry name" value="dsRBD_dom"/>
</dbReference>
<feature type="domain" description="DRBM" evidence="7">
    <location>
        <begin position="258"/>
        <end position="330"/>
    </location>
</feature>
<dbReference type="CDD" id="cd00593">
    <property type="entry name" value="RIBOc"/>
    <property type="match status" value="1"/>
</dbReference>
<keyword evidence="3" id="KW-0378">Hydrolase</keyword>
<evidence type="ECO:0000259" key="7">
    <source>
        <dbReference type="PROSITE" id="PS50137"/>
    </source>
</evidence>
<dbReference type="SUPFAM" id="SSF69065">
    <property type="entry name" value="RNase III domain-like"/>
    <property type="match status" value="1"/>
</dbReference>
<evidence type="ECO:0000256" key="3">
    <source>
        <dbReference type="ARBA" id="ARBA00022801"/>
    </source>
</evidence>
<dbReference type="GO" id="GO:0006369">
    <property type="term" value="P:termination of RNA polymerase II transcription"/>
    <property type="evidence" value="ECO:0007669"/>
    <property type="project" value="TreeGrafter"/>
</dbReference>
<dbReference type="GO" id="GO:0005654">
    <property type="term" value="C:nucleoplasm"/>
    <property type="evidence" value="ECO:0007669"/>
    <property type="project" value="TreeGrafter"/>
</dbReference>
<dbReference type="GO" id="GO:0034475">
    <property type="term" value="P:U4 snRNA 3'-end processing"/>
    <property type="evidence" value="ECO:0007669"/>
    <property type="project" value="TreeGrafter"/>
</dbReference>
<dbReference type="AlphaFoldDB" id="A0A5M3MB41"/>
<dbReference type="Gene3D" id="1.10.1520.10">
    <property type="entry name" value="Ribonuclease III domain"/>
    <property type="match status" value="1"/>
</dbReference>
<keyword evidence="1" id="KW-0540">Nuclease</keyword>
<dbReference type="OrthoDB" id="2392202at2759"/>
<dbReference type="KEGG" id="cput:CONPUDRAFT_92921"/>
<dbReference type="Pfam" id="PF14622">
    <property type="entry name" value="Ribonucleas_3_3"/>
    <property type="match status" value="1"/>
</dbReference>
<evidence type="ECO:0000256" key="6">
    <source>
        <dbReference type="SAM" id="MobiDB-lite"/>
    </source>
</evidence>
<reference evidence="10" key="1">
    <citation type="journal article" date="2012" name="Science">
        <title>The Paleozoic origin of enzymatic lignin decomposition reconstructed from 31 fungal genomes.</title>
        <authorList>
            <person name="Floudas D."/>
            <person name="Binder M."/>
            <person name="Riley R."/>
            <person name="Barry K."/>
            <person name="Blanchette R.A."/>
            <person name="Henrissat B."/>
            <person name="Martinez A.T."/>
            <person name="Otillar R."/>
            <person name="Spatafora J.W."/>
            <person name="Yadav J.S."/>
            <person name="Aerts A."/>
            <person name="Benoit I."/>
            <person name="Boyd A."/>
            <person name="Carlson A."/>
            <person name="Copeland A."/>
            <person name="Coutinho P.M."/>
            <person name="de Vries R.P."/>
            <person name="Ferreira P."/>
            <person name="Findley K."/>
            <person name="Foster B."/>
            <person name="Gaskell J."/>
            <person name="Glotzer D."/>
            <person name="Gorecki P."/>
            <person name="Heitman J."/>
            <person name="Hesse C."/>
            <person name="Hori C."/>
            <person name="Igarashi K."/>
            <person name="Jurgens J.A."/>
            <person name="Kallen N."/>
            <person name="Kersten P."/>
            <person name="Kohler A."/>
            <person name="Kuees U."/>
            <person name="Kumar T.K.A."/>
            <person name="Kuo A."/>
            <person name="LaButti K."/>
            <person name="Larrondo L.F."/>
            <person name="Lindquist E."/>
            <person name="Ling A."/>
            <person name="Lombard V."/>
            <person name="Lucas S."/>
            <person name="Lundell T."/>
            <person name="Martin R."/>
            <person name="McLaughlin D.J."/>
            <person name="Morgenstern I."/>
            <person name="Morin E."/>
            <person name="Murat C."/>
            <person name="Nagy L.G."/>
            <person name="Nolan M."/>
            <person name="Ohm R.A."/>
            <person name="Patyshakuliyeva A."/>
            <person name="Rokas A."/>
            <person name="Ruiz-Duenas F.J."/>
            <person name="Sabat G."/>
            <person name="Salamov A."/>
            <person name="Samejima M."/>
            <person name="Schmutz J."/>
            <person name="Slot J.C."/>
            <person name="St John F."/>
            <person name="Stenlid J."/>
            <person name="Sun H."/>
            <person name="Sun S."/>
            <person name="Syed K."/>
            <person name="Tsang A."/>
            <person name="Wiebenga A."/>
            <person name="Young D."/>
            <person name="Pisabarro A."/>
            <person name="Eastwood D.C."/>
            <person name="Martin F."/>
            <person name="Cullen D."/>
            <person name="Grigoriev I.V."/>
            <person name="Hibbett D.S."/>
        </authorList>
    </citation>
    <scope>NUCLEOTIDE SEQUENCE [LARGE SCALE GENOMIC DNA]</scope>
    <source>
        <strain evidence="10">RWD-64-598 SS2</strain>
    </source>
</reference>
<evidence type="ECO:0000259" key="8">
    <source>
        <dbReference type="PROSITE" id="PS50142"/>
    </source>
</evidence>
<gene>
    <name evidence="9" type="ORF">CONPUDRAFT_92921</name>
</gene>
<dbReference type="Proteomes" id="UP000053558">
    <property type="component" value="Unassembled WGS sequence"/>
</dbReference>
<dbReference type="Gene3D" id="3.30.160.20">
    <property type="match status" value="1"/>
</dbReference>
<dbReference type="GO" id="GO:0003723">
    <property type="term" value="F:RNA binding"/>
    <property type="evidence" value="ECO:0007669"/>
    <property type="project" value="UniProtKB-UniRule"/>
</dbReference>
<dbReference type="GO" id="GO:0004525">
    <property type="term" value="F:ribonuclease III activity"/>
    <property type="evidence" value="ECO:0007669"/>
    <property type="project" value="InterPro"/>
</dbReference>